<dbReference type="Proteomes" id="UP000794436">
    <property type="component" value="Unassembled WGS sequence"/>
</dbReference>
<dbReference type="InterPro" id="IPR006767">
    <property type="entry name" value="Cwf19-like_C_dom-2"/>
</dbReference>
<dbReference type="Pfam" id="PF04677">
    <property type="entry name" value="CwfJ_C_1"/>
    <property type="match status" value="1"/>
</dbReference>
<dbReference type="PANTHER" id="PTHR12072:SF4">
    <property type="entry name" value="CWF19-LIKE PROTEIN 1"/>
    <property type="match status" value="1"/>
</dbReference>
<feature type="domain" description="Cwf19-like C-terminal" evidence="3">
    <location>
        <begin position="352"/>
        <end position="464"/>
    </location>
</feature>
<dbReference type="EMBL" id="SPLM01000074">
    <property type="protein sequence ID" value="TMW61954.1"/>
    <property type="molecule type" value="Genomic_DNA"/>
</dbReference>
<evidence type="ECO:0008006" key="6">
    <source>
        <dbReference type="Google" id="ProtNLM"/>
    </source>
</evidence>
<feature type="domain" description="Cwf19-like protein C-terminal" evidence="2">
    <location>
        <begin position="486"/>
        <end position="564"/>
    </location>
</feature>
<dbReference type="PANTHER" id="PTHR12072">
    <property type="entry name" value="CWF19, CELL CYCLE CONTROL PROTEIN"/>
    <property type="match status" value="1"/>
</dbReference>
<dbReference type="InterPro" id="IPR040194">
    <property type="entry name" value="Cwf19-like"/>
</dbReference>
<dbReference type="GO" id="GO:0000398">
    <property type="term" value="P:mRNA splicing, via spliceosome"/>
    <property type="evidence" value="ECO:0007669"/>
    <property type="project" value="TreeGrafter"/>
</dbReference>
<evidence type="ECO:0000259" key="2">
    <source>
        <dbReference type="Pfam" id="PF04676"/>
    </source>
</evidence>
<dbReference type="OrthoDB" id="444325at2759"/>
<comment type="caution">
    <text evidence="4">The sequence shown here is derived from an EMBL/GenBank/DDBJ whole genome shotgun (WGS) entry which is preliminary data.</text>
</comment>
<evidence type="ECO:0000256" key="1">
    <source>
        <dbReference type="SAM" id="MobiDB-lite"/>
    </source>
</evidence>
<dbReference type="AlphaFoldDB" id="A0A8K1CF86"/>
<dbReference type="Gene3D" id="3.30.428.10">
    <property type="entry name" value="HIT-like"/>
    <property type="match status" value="1"/>
</dbReference>
<feature type="region of interest" description="Disordered" evidence="1">
    <location>
        <begin position="255"/>
        <end position="310"/>
    </location>
</feature>
<gene>
    <name evidence="4" type="ORF">Poli38472_009447</name>
</gene>
<sequence length="569" mass="63590">MTKVLLCGQVDGHWSLVWERVRKLNAAAKGAPFEALVCVGRVFPFPVEYVQEAAQVPVPTYFIPAFEDASQWENDAAQRAIYDKMQVADVGAPVEVFKNCFYLGNQGVSKIAGLSVAFIAGADSNDPFGFSTKEVRALEETIKAQSDDVDFFFSAQYASHFDNLLADQQVPGELKTIQTATALDELLVTFAPRYHITSSSREADKGVFYQRLPYVTEHERSGRKQITRLIGLCGVSSSKDKTKKYLHALQVTPSASQIDAEKQQSDIPPGTTQNPYKQHAVQLAEPALKRQRVSGPPPPPPRSGLSAEQVAQLTAQSGQGAQFFYDQQIAARGQRPDALRHPQRNRPPVPERTECWFCLATPSVERHLIVSIGQEAYLAMPKGAINEDHVLIVPIAHEASTSKLSDGCMKEIARFKEGLRKYFDSQDKDMVLFDRNILTVGATHCHLQVVGIPRTHAASAHQVFLDEGEKYNVKFQELKADDDLYALTEGKPYFYVEIPDGQGKTVRLLNFVEAKQYMQFGRHAAACVLGVPRRANWKYCVVPKHEEEAMTKAFKSKWQPFDFTLEYDE</sequence>
<reference evidence="4" key="1">
    <citation type="submission" date="2019-03" db="EMBL/GenBank/DDBJ databases">
        <title>Long read genome sequence of the mycoparasitic Pythium oligandrum ATCC 38472 isolated from sugarbeet rhizosphere.</title>
        <authorList>
            <person name="Gaulin E."/>
        </authorList>
    </citation>
    <scope>NUCLEOTIDE SEQUENCE</scope>
    <source>
        <strain evidence="4">ATCC 38472_TT</strain>
    </source>
</reference>
<evidence type="ECO:0000259" key="3">
    <source>
        <dbReference type="Pfam" id="PF04677"/>
    </source>
</evidence>
<dbReference type="InterPro" id="IPR036265">
    <property type="entry name" value="HIT-like_sf"/>
</dbReference>
<protein>
    <recommendedName>
        <fullName evidence="6">Cwf19-like C-terminal domain-containing protein</fullName>
    </recommendedName>
</protein>
<dbReference type="GO" id="GO:0071014">
    <property type="term" value="C:post-mRNA release spliceosomal complex"/>
    <property type="evidence" value="ECO:0007669"/>
    <property type="project" value="TreeGrafter"/>
</dbReference>
<dbReference type="Pfam" id="PF04676">
    <property type="entry name" value="CwfJ_C_2"/>
    <property type="match status" value="1"/>
</dbReference>
<proteinExistence type="predicted"/>
<dbReference type="GO" id="GO:0061632">
    <property type="term" value="F:RNA lariat debranching enzyme activator activity"/>
    <property type="evidence" value="ECO:0007669"/>
    <property type="project" value="TreeGrafter"/>
</dbReference>
<evidence type="ECO:0000313" key="4">
    <source>
        <dbReference type="EMBL" id="TMW61954.1"/>
    </source>
</evidence>
<accession>A0A8K1CF86</accession>
<organism evidence="4 5">
    <name type="scientific">Pythium oligandrum</name>
    <name type="common">Mycoparasitic fungus</name>
    <dbReference type="NCBI Taxonomy" id="41045"/>
    <lineage>
        <taxon>Eukaryota</taxon>
        <taxon>Sar</taxon>
        <taxon>Stramenopiles</taxon>
        <taxon>Oomycota</taxon>
        <taxon>Peronosporomycetes</taxon>
        <taxon>Pythiales</taxon>
        <taxon>Pythiaceae</taxon>
        <taxon>Pythium</taxon>
    </lineage>
</organism>
<evidence type="ECO:0000313" key="5">
    <source>
        <dbReference type="Proteomes" id="UP000794436"/>
    </source>
</evidence>
<dbReference type="InterPro" id="IPR006768">
    <property type="entry name" value="Cwf19-like_C_dom-1"/>
</dbReference>
<keyword evidence="5" id="KW-1185">Reference proteome</keyword>
<name>A0A8K1CF86_PYTOL</name>
<dbReference type="SUPFAM" id="SSF54197">
    <property type="entry name" value="HIT-like"/>
    <property type="match status" value="1"/>
</dbReference>